<proteinExistence type="predicted"/>
<name>A0AAW8HPG4_PLUGE</name>
<evidence type="ECO:0000313" key="2">
    <source>
        <dbReference type="Proteomes" id="UP001236270"/>
    </source>
</evidence>
<organism evidence="1 2">
    <name type="scientific">Pluralibacter gergoviae</name>
    <name type="common">Enterobacter gergoviae</name>
    <dbReference type="NCBI Taxonomy" id="61647"/>
    <lineage>
        <taxon>Bacteria</taxon>
        <taxon>Pseudomonadati</taxon>
        <taxon>Pseudomonadota</taxon>
        <taxon>Gammaproteobacteria</taxon>
        <taxon>Enterobacterales</taxon>
        <taxon>Enterobacteriaceae</taxon>
        <taxon>Pluralibacter</taxon>
    </lineage>
</organism>
<evidence type="ECO:0008006" key="3">
    <source>
        <dbReference type="Google" id="ProtNLM"/>
    </source>
</evidence>
<gene>
    <name evidence="1" type="ORF">RBJ30_12410</name>
</gene>
<dbReference type="Proteomes" id="UP001236270">
    <property type="component" value="Unassembled WGS sequence"/>
</dbReference>
<accession>A0AAW8HPG4</accession>
<sequence>MIKFSKEQFFNNEFIVSHQRKVKSFILNKKLGIDFFNHSFSFNEVCSDELLNSISFDPFVQKGLIKKNDEFLKDYYEISRFLLHGNDYLKIIKIQHKVLSGSLYKKALADERIYIIDKFRHNNILKKFGINNSDIVKNEKNYLDFHKKIITAFKKNNKSIAAIFNYNEFLMSVKNIRNDILNNIKITICPYCNRQYIDTYSYNGEVKSLAQIDHQFPKLIFPLYSLTLLNFIPSCSYCNCIIKKDKLFPWANIYSNRLIDEKYFHVIYNNVKGLYGDMDGFDLKVIPKDKDDINNSYFFRHREIYENHKSDVANLLKKRLIFTDGYRKSIEKILSTKMTEDEFRHFIFGVTGNEQDYSTIPLSKLKNDILKS</sequence>
<evidence type="ECO:0000313" key="1">
    <source>
        <dbReference type="EMBL" id="MDQ2309892.1"/>
    </source>
</evidence>
<comment type="caution">
    <text evidence="1">The sequence shown here is derived from an EMBL/GenBank/DDBJ whole genome shotgun (WGS) entry which is preliminary data.</text>
</comment>
<reference evidence="1" key="1">
    <citation type="submission" date="2023-08" db="EMBL/GenBank/DDBJ databases">
        <title>WGS of pathogenic bacterial species, Los Angeles County Public Health Laboratories.</title>
        <authorList>
            <person name="Garrigues J.M."/>
            <person name="Green N.M."/>
        </authorList>
    </citation>
    <scope>NUCLEOTIDE SEQUENCE</scope>
    <source>
        <strain evidence="1">LACPHL-BACT-2023-00068</strain>
    </source>
</reference>
<dbReference type="RefSeq" id="WP_048255202.1">
    <property type="nucleotide sequence ID" value="NZ_CP020388.1"/>
</dbReference>
<dbReference type="EMBL" id="JAVDNV010000008">
    <property type="protein sequence ID" value="MDQ2309892.1"/>
    <property type="molecule type" value="Genomic_DNA"/>
</dbReference>
<dbReference type="AlphaFoldDB" id="A0AAW8HPG4"/>
<dbReference type="GeneID" id="61381895"/>
<protein>
    <recommendedName>
        <fullName evidence="3">HNH endonuclease</fullName>
    </recommendedName>
</protein>